<reference evidence="19" key="1">
    <citation type="submission" date="2016-10" db="EMBL/GenBank/DDBJ databases">
        <authorList>
            <person name="de Groot N.N."/>
        </authorList>
    </citation>
    <scope>NUCLEOTIDE SEQUENCE</scope>
</reference>
<evidence type="ECO:0000259" key="15">
    <source>
        <dbReference type="PROSITE" id="PS50110"/>
    </source>
</evidence>
<keyword evidence="8" id="KW-0547">Nucleotide-binding</keyword>
<dbReference type="SMART" id="SM00387">
    <property type="entry name" value="HATPase_c"/>
    <property type="match status" value="1"/>
</dbReference>
<dbReference type="Gene3D" id="3.30.450.20">
    <property type="entry name" value="PAS domain"/>
    <property type="match status" value="1"/>
</dbReference>
<dbReference type="EC" id="2.7.13.3" evidence="3"/>
<dbReference type="CDD" id="cd16922">
    <property type="entry name" value="HATPase_EvgS-ArcB-TorS-like"/>
    <property type="match status" value="1"/>
</dbReference>
<keyword evidence="9 19" id="KW-0418">Kinase</keyword>
<dbReference type="EMBL" id="FPHB01000042">
    <property type="protein sequence ID" value="SFV58583.1"/>
    <property type="molecule type" value="Genomic_DNA"/>
</dbReference>
<dbReference type="GO" id="GO:0000155">
    <property type="term" value="F:phosphorelay sensor kinase activity"/>
    <property type="evidence" value="ECO:0007669"/>
    <property type="project" value="InterPro"/>
</dbReference>
<dbReference type="InterPro" id="IPR008207">
    <property type="entry name" value="Sig_transdc_His_kin_Hpt_dom"/>
</dbReference>
<evidence type="ECO:0000256" key="2">
    <source>
        <dbReference type="ARBA" id="ARBA00004651"/>
    </source>
</evidence>
<dbReference type="Gene3D" id="3.30.565.10">
    <property type="entry name" value="Histidine kinase-like ATPase, C-terminal domain"/>
    <property type="match status" value="1"/>
</dbReference>
<keyword evidence="10" id="KW-0067">ATP-binding</keyword>
<keyword evidence="13" id="KW-0472">Membrane</keyword>
<feature type="domain" description="PAS" evidence="16">
    <location>
        <begin position="412"/>
        <end position="459"/>
    </location>
</feature>
<dbReference type="SMART" id="SM00086">
    <property type="entry name" value="PAC"/>
    <property type="match status" value="1"/>
</dbReference>
<dbReference type="SMART" id="SM00388">
    <property type="entry name" value="HisKA"/>
    <property type="match status" value="1"/>
</dbReference>
<comment type="subcellular location">
    <subcellularLocation>
        <location evidence="2">Cell membrane</location>
        <topology evidence="2">Multi-pass membrane protein</topology>
    </subcellularLocation>
</comment>
<dbReference type="CDD" id="cd17546">
    <property type="entry name" value="REC_hyHK_CKI1_RcsC-like"/>
    <property type="match status" value="1"/>
</dbReference>
<dbReference type="Pfam" id="PF13426">
    <property type="entry name" value="PAS_9"/>
    <property type="match status" value="1"/>
</dbReference>
<dbReference type="PROSITE" id="PS50113">
    <property type="entry name" value="PAC"/>
    <property type="match status" value="1"/>
</dbReference>
<dbReference type="GO" id="GO:0005524">
    <property type="term" value="F:ATP binding"/>
    <property type="evidence" value="ECO:0007669"/>
    <property type="project" value="UniProtKB-KW"/>
</dbReference>
<evidence type="ECO:0000259" key="16">
    <source>
        <dbReference type="PROSITE" id="PS50112"/>
    </source>
</evidence>
<proteinExistence type="predicted"/>
<dbReference type="PRINTS" id="PR00344">
    <property type="entry name" value="BCTRLSENSOR"/>
</dbReference>
<dbReference type="InterPro" id="IPR000014">
    <property type="entry name" value="PAS"/>
</dbReference>
<feature type="domain" description="Response regulatory" evidence="15">
    <location>
        <begin position="800"/>
        <end position="915"/>
    </location>
</feature>
<dbReference type="Pfam" id="PF00512">
    <property type="entry name" value="HisKA"/>
    <property type="match status" value="1"/>
</dbReference>
<evidence type="ECO:0000313" key="19">
    <source>
        <dbReference type="EMBL" id="SFV58583.1"/>
    </source>
</evidence>
<keyword evidence="7" id="KW-0812">Transmembrane</keyword>
<sequence length="1027" mass="116446">MRQLIHRYTTKDNLLEFLDKNGIERKSEKILIQLFSSKDKERTKDCAKEVCHLLPNATLIGSSSAGEIVNRVYVQKEIVLSISIFKESRVEGAYVDNDDSYLLGKKVAYTLIKEDTKALISFIDAFGHKGEQYIAGLRENSGERVAIAGGVGADLLEFKESFILFQDKLYTKGAVAVALSGDDLDVYNDYNLGRKAIGPTFTITKVEDNRIYEINNIPTIAFYKEVLGEEVVKDLPSSAIEFALLKEQNGLSFARMMLKSFDDGSALYTGSFNVGDRVRFSFSSLAYIDKHKLIEQKEPKNWDFQALFCYACASKREFLFLELERAFTQIDKVPLVGFFTYGEFYGRKKETFLLNMATSLLFIAERVQKESHQKKIKAPKEQKKRASGSAILHLIDYVSANFEVKQQEFESVKFKLDEILNAINSVVIISRTDPKGIITYANERFEEISGYTKEELLGKPHNIVRDPKVDKSLFKQMWATIKKGKVWQGILSNRAKDGSIYYVNTHIFPIFDVDCKTIVEYMAVREDITELELAKQKAQKAEAAQAMFLANMSHEIRTPMNGILGFIELLEKSKLTQEQKKYVDIIRSSTKSLLHIINDILDSSKIANEKLELESIPVDLKKELFETYALLESLAKQKDLHYKIELDQNIAKCLKSDPTRLRQVITNLLSNAIKFTPKNGEVLLRSEVTKEDKKVQTIRFLVKDSGIGIPKEKIKTIFKPFVQADSSTTREFGGTGLGLNISANLVKAFGGKLEVESVPKRGSTFFFEITLPKCDIKMLPNKSITKEKEQDCSLSTQELKMLIAEDYEINRKLLSSILEKYPNISYTFAHDGEEAIKKAKENSYDIILMDINMPKCSGIEATKEIRKSDKTTPIIALTAHALNDEREQILSAGMNDHIIKPIEIEELRRVITSYAQKREIDISKLLKELQDNLGVDITTIKPLFRAYISSLKESMEPLKEAILANDSEQIVALTHKLRGGSASFGLGSITQVLKEIEDLAKEGKEISYERYFTILKECIEILQKELS</sequence>
<dbReference type="InterPro" id="IPR001610">
    <property type="entry name" value="PAC"/>
</dbReference>
<name>A0A1W1BYK3_9ZZZZ</name>
<organism evidence="19">
    <name type="scientific">hydrothermal vent metagenome</name>
    <dbReference type="NCBI Taxonomy" id="652676"/>
    <lineage>
        <taxon>unclassified sequences</taxon>
        <taxon>metagenomes</taxon>
        <taxon>ecological metagenomes</taxon>
    </lineage>
</organism>
<dbReference type="PROSITE" id="PS50112">
    <property type="entry name" value="PAS"/>
    <property type="match status" value="1"/>
</dbReference>
<dbReference type="FunFam" id="3.30.565.10:FF:000010">
    <property type="entry name" value="Sensor histidine kinase RcsC"/>
    <property type="match status" value="1"/>
</dbReference>
<feature type="domain" description="PAC" evidence="17">
    <location>
        <begin position="485"/>
        <end position="540"/>
    </location>
</feature>
<dbReference type="PROSITE" id="PS50109">
    <property type="entry name" value="HIS_KIN"/>
    <property type="match status" value="1"/>
</dbReference>
<evidence type="ECO:0000259" key="17">
    <source>
        <dbReference type="PROSITE" id="PS50113"/>
    </source>
</evidence>
<dbReference type="InterPro" id="IPR001789">
    <property type="entry name" value="Sig_transdc_resp-reg_receiver"/>
</dbReference>
<dbReference type="InterPro" id="IPR003661">
    <property type="entry name" value="HisK_dim/P_dom"/>
</dbReference>
<dbReference type="CDD" id="cd00082">
    <property type="entry name" value="HisKA"/>
    <property type="match status" value="1"/>
</dbReference>
<dbReference type="Pfam" id="PF08495">
    <property type="entry name" value="FIST"/>
    <property type="match status" value="1"/>
</dbReference>
<gene>
    <name evidence="19" type="ORF">MNB_SM-7-1362</name>
</gene>
<evidence type="ECO:0000256" key="12">
    <source>
        <dbReference type="ARBA" id="ARBA00023012"/>
    </source>
</evidence>
<dbReference type="SMART" id="SM01204">
    <property type="entry name" value="FIST_C"/>
    <property type="match status" value="1"/>
</dbReference>
<dbReference type="Gene3D" id="1.20.120.160">
    <property type="entry name" value="HPT domain"/>
    <property type="match status" value="1"/>
</dbReference>
<dbReference type="PROSITE" id="PS50110">
    <property type="entry name" value="RESPONSE_REGULATORY"/>
    <property type="match status" value="1"/>
</dbReference>
<evidence type="ECO:0000256" key="13">
    <source>
        <dbReference type="ARBA" id="ARBA00023136"/>
    </source>
</evidence>
<dbReference type="SMART" id="SM00091">
    <property type="entry name" value="PAS"/>
    <property type="match status" value="1"/>
</dbReference>
<dbReference type="InterPro" id="IPR035965">
    <property type="entry name" value="PAS-like_dom_sf"/>
</dbReference>
<dbReference type="Pfam" id="PF02518">
    <property type="entry name" value="HATPase_c"/>
    <property type="match status" value="1"/>
</dbReference>
<keyword evidence="4" id="KW-1003">Cell membrane</keyword>
<dbReference type="Gene3D" id="3.40.50.2300">
    <property type="match status" value="1"/>
</dbReference>
<comment type="catalytic activity">
    <reaction evidence="1">
        <text>ATP + protein L-histidine = ADP + protein N-phospho-L-histidine.</text>
        <dbReference type="EC" id="2.7.13.3"/>
    </reaction>
</comment>
<dbReference type="InterPro" id="IPR013702">
    <property type="entry name" value="FIST_domain_N"/>
</dbReference>
<evidence type="ECO:0000256" key="11">
    <source>
        <dbReference type="ARBA" id="ARBA00022989"/>
    </source>
</evidence>
<keyword evidence="11" id="KW-1133">Transmembrane helix</keyword>
<keyword evidence="12" id="KW-0902">Two-component regulatory system</keyword>
<evidence type="ECO:0000256" key="3">
    <source>
        <dbReference type="ARBA" id="ARBA00012438"/>
    </source>
</evidence>
<dbReference type="GO" id="GO:0005886">
    <property type="term" value="C:plasma membrane"/>
    <property type="evidence" value="ECO:0007669"/>
    <property type="project" value="UniProtKB-SubCell"/>
</dbReference>
<dbReference type="InterPro" id="IPR004358">
    <property type="entry name" value="Sig_transdc_His_kin-like_C"/>
</dbReference>
<evidence type="ECO:0000256" key="4">
    <source>
        <dbReference type="ARBA" id="ARBA00022475"/>
    </source>
</evidence>
<dbReference type="SUPFAM" id="SSF52172">
    <property type="entry name" value="CheY-like"/>
    <property type="match status" value="1"/>
</dbReference>
<dbReference type="InterPro" id="IPR003594">
    <property type="entry name" value="HATPase_dom"/>
</dbReference>
<evidence type="ECO:0000256" key="10">
    <source>
        <dbReference type="ARBA" id="ARBA00022840"/>
    </source>
</evidence>
<protein>
    <recommendedName>
        <fullName evidence="3">histidine kinase</fullName>
        <ecNumber evidence="3">2.7.13.3</ecNumber>
    </recommendedName>
</protein>
<dbReference type="InterPro" id="IPR036890">
    <property type="entry name" value="HATPase_C_sf"/>
</dbReference>
<evidence type="ECO:0000256" key="5">
    <source>
        <dbReference type="ARBA" id="ARBA00022553"/>
    </source>
</evidence>
<dbReference type="AlphaFoldDB" id="A0A1W1BYK3"/>
<evidence type="ECO:0000256" key="7">
    <source>
        <dbReference type="ARBA" id="ARBA00022692"/>
    </source>
</evidence>
<dbReference type="SUPFAM" id="SSF55874">
    <property type="entry name" value="ATPase domain of HSP90 chaperone/DNA topoisomerase II/histidine kinase"/>
    <property type="match status" value="1"/>
</dbReference>
<dbReference type="SUPFAM" id="SSF47384">
    <property type="entry name" value="Homodimeric domain of signal transducing histidine kinase"/>
    <property type="match status" value="1"/>
</dbReference>
<dbReference type="SUPFAM" id="SSF55785">
    <property type="entry name" value="PYP-like sensor domain (PAS domain)"/>
    <property type="match status" value="1"/>
</dbReference>
<dbReference type="InterPro" id="IPR036641">
    <property type="entry name" value="HPT_dom_sf"/>
</dbReference>
<keyword evidence="5" id="KW-0597">Phosphoprotein</keyword>
<evidence type="ECO:0000256" key="1">
    <source>
        <dbReference type="ARBA" id="ARBA00000085"/>
    </source>
</evidence>
<evidence type="ECO:0000256" key="6">
    <source>
        <dbReference type="ARBA" id="ARBA00022679"/>
    </source>
</evidence>
<feature type="domain" description="HPt" evidence="18">
    <location>
        <begin position="936"/>
        <end position="1027"/>
    </location>
</feature>
<dbReference type="Gene3D" id="1.10.287.130">
    <property type="match status" value="1"/>
</dbReference>
<dbReference type="Pfam" id="PF01627">
    <property type="entry name" value="Hpt"/>
    <property type="match status" value="1"/>
</dbReference>
<accession>A0A1W1BYK3</accession>
<dbReference type="PANTHER" id="PTHR45339">
    <property type="entry name" value="HYBRID SIGNAL TRANSDUCTION HISTIDINE KINASE J"/>
    <property type="match status" value="1"/>
</dbReference>
<evidence type="ECO:0000256" key="9">
    <source>
        <dbReference type="ARBA" id="ARBA00022777"/>
    </source>
</evidence>
<dbReference type="CDD" id="cd00130">
    <property type="entry name" value="PAS"/>
    <property type="match status" value="1"/>
</dbReference>
<dbReference type="NCBIfam" id="TIGR00229">
    <property type="entry name" value="sensory_box"/>
    <property type="match status" value="1"/>
</dbReference>
<dbReference type="InterPro" id="IPR019494">
    <property type="entry name" value="FIST_C"/>
</dbReference>
<dbReference type="InterPro" id="IPR036097">
    <property type="entry name" value="HisK_dim/P_sf"/>
</dbReference>
<keyword evidence="6" id="KW-0808">Transferase</keyword>
<dbReference type="PROSITE" id="PS50894">
    <property type="entry name" value="HPT"/>
    <property type="match status" value="1"/>
</dbReference>
<evidence type="ECO:0000256" key="8">
    <source>
        <dbReference type="ARBA" id="ARBA00022741"/>
    </source>
</evidence>
<dbReference type="Pfam" id="PF00072">
    <property type="entry name" value="Response_reg"/>
    <property type="match status" value="1"/>
</dbReference>
<evidence type="ECO:0000259" key="14">
    <source>
        <dbReference type="PROSITE" id="PS50109"/>
    </source>
</evidence>
<dbReference type="InterPro" id="IPR000700">
    <property type="entry name" value="PAS-assoc_C"/>
</dbReference>
<dbReference type="SMART" id="SM00448">
    <property type="entry name" value="REC"/>
    <property type="match status" value="1"/>
</dbReference>
<dbReference type="InterPro" id="IPR011006">
    <property type="entry name" value="CheY-like_superfamily"/>
</dbReference>
<dbReference type="SUPFAM" id="SSF47226">
    <property type="entry name" value="Histidine-containing phosphotransfer domain, HPT domain"/>
    <property type="match status" value="1"/>
</dbReference>
<dbReference type="PANTHER" id="PTHR45339:SF1">
    <property type="entry name" value="HYBRID SIGNAL TRANSDUCTION HISTIDINE KINASE J"/>
    <property type="match status" value="1"/>
</dbReference>
<dbReference type="SMART" id="SM00897">
    <property type="entry name" value="FIST"/>
    <property type="match status" value="1"/>
</dbReference>
<feature type="domain" description="Histidine kinase" evidence="14">
    <location>
        <begin position="551"/>
        <end position="773"/>
    </location>
</feature>
<dbReference type="Pfam" id="PF10442">
    <property type="entry name" value="FIST_C"/>
    <property type="match status" value="1"/>
</dbReference>
<dbReference type="InterPro" id="IPR005467">
    <property type="entry name" value="His_kinase_dom"/>
</dbReference>
<evidence type="ECO:0000259" key="18">
    <source>
        <dbReference type="PROSITE" id="PS50894"/>
    </source>
</evidence>
<dbReference type="FunFam" id="1.10.287.130:FF:000002">
    <property type="entry name" value="Two-component osmosensing histidine kinase"/>
    <property type="match status" value="1"/>
</dbReference>